<evidence type="ECO:0000256" key="15">
    <source>
        <dbReference type="ARBA" id="ARBA00023180"/>
    </source>
</evidence>
<evidence type="ECO:0000256" key="1">
    <source>
        <dbReference type="ARBA" id="ARBA00004251"/>
    </source>
</evidence>
<dbReference type="EMBL" id="QEAS01000004">
    <property type="protein sequence ID" value="PWG81579.1"/>
    <property type="molecule type" value="Genomic_DNA"/>
</dbReference>
<evidence type="ECO:0000256" key="10">
    <source>
        <dbReference type="ARBA" id="ARBA00022989"/>
    </source>
</evidence>
<evidence type="ECO:0000256" key="3">
    <source>
        <dbReference type="ARBA" id="ARBA00022475"/>
    </source>
</evidence>
<evidence type="ECO:0000256" key="9">
    <source>
        <dbReference type="ARBA" id="ARBA00022840"/>
    </source>
</evidence>
<keyword evidence="3" id="KW-1003">Cell membrane</keyword>
<evidence type="ECO:0000256" key="13">
    <source>
        <dbReference type="ARBA" id="ARBA00023157"/>
    </source>
</evidence>
<name>A0A2U2PK94_9SPHI</name>
<keyword evidence="14" id="KW-0675">Receptor</keyword>
<comment type="caution">
    <text evidence="17">The sequence shown here is derived from an EMBL/GenBank/DDBJ whole genome shotgun (WGS) entry which is preliminary data.</text>
</comment>
<evidence type="ECO:0000256" key="7">
    <source>
        <dbReference type="ARBA" id="ARBA00022741"/>
    </source>
</evidence>
<evidence type="ECO:0000256" key="12">
    <source>
        <dbReference type="ARBA" id="ARBA00023137"/>
    </source>
</evidence>
<evidence type="ECO:0000256" key="2">
    <source>
        <dbReference type="ARBA" id="ARBA00011902"/>
    </source>
</evidence>
<evidence type="ECO:0000256" key="5">
    <source>
        <dbReference type="ARBA" id="ARBA00022692"/>
    </source>
</evidence>
<keyword evidence="8" id="KW-0418">Kinase</keyword>
<gene>
    <name evidence="17" type="ORF">DDR33_07040</name>
</gene>
<keyword evidence="11" id="KW-0472">Membrane</keyword>
<keyword evidence="4" id="KW-0808">Transferase</keyword>
<keyword evidence="12" id="KW-0829">Tyrosine-protein kinase</keyword>
<sequence>MFVTPPIYEYTGTVQSFTVPAGVTSLGFEVWGAQGGAGDGYPGGNGGYIAGTLSGVTQGQVFYVYVGQKGLDSDNTKKNAFNVLMALLLRRKTPLIGLIHRNIDQAAFHSQINYIDPIFLRSISTRINSVRPALP</sequence>
<dbReference type="GO" id="GO:0004714">
    <property type="term" value="F:transmembrane receptor protein tyrosine kinase activity"/>
    <property type="evidence" value="ECO:0007669"/>
    <property type="project" value="UniProtKB-EC"/>
</dbReference>
<evidence type="ECO:0000256" key="11">
    <source>
        <dbReference type="ARBA" id="ARBA00023136"/>
    </source>
</evidence>
<dbReference type="GO" id="GO:0005886">
    <property type="term" value="C:plasma membrane"/>
    <property type="evidence" value="ECO:0007669"/>
    <property type="project" value="UniProtKB-SubCell"/>
</dbReference>
<evidence type="ECO:0000259" key="16">
    <source>
        <dbReference type="Pfam" id="PF12810"/>
    </source>
</evidence>
<keyword evidence="6" id="KW-0732">Signal</keyword>
<keyword evidence="7" id="KW-0547">Nucleotide-binding</keyword>
<evidence type="ECO:0000256" key="6">
    <source>
        <dbReference type="ARBA" id="ARBA00022729"/>
    </source>
</evidence>
<evidence type="ECO:0000256" key="8">
    <source>
        <dbReference type="ARBA" id="ARBA00022777"/>
    </source>
</evidence>
<reference evidence="17 18" key="1">
    <citation type="submission" date="2018-04" db="EMBL/GenBank/DDBJ databases">
        <title>Pedobacter chongqingensis sp. nov., isolated from a rottenly hemp rope.</title>
        <authorList>
            <person name="Cai Y."/>
        </authorList>
    </citation>
    <scope>NUCLEOTIDE SEQUENCE [LARGE SCALE GENOMIC DNA]</scope>
    <source>
        <strain evidence="17 18">FJ4-8</strain>
    </source>
</reference>
<dbReference type="AlphaFoldDB" id="A0A2U2PK94"/>
<evidence type="ECO:0000256" key="4">
    <source>
        <dbReference type="ARBA" id="ARBA00022679"/>
    </source>
</evidence>
<protein>
    <recommendedName>
        <fullName evidence="2">receptor protein-tyrosine kinase</fullName>
        <ecNumber evidence="2">2.7.10.1</ecNumber>
    </recommendedName>
</protein>
<keyword evidence="18" id="KW-1185">Reference proteome</keyword>
<keyword evidence="13" id="KW-1015">Disulfide bond</keyword>
<comment type="subcellular location">
    <subcellularLocation>
        <location evidence="1">Cell membrane</location>
        <topology evidence="1">Single-pass type I membrane protein</topology>
    </subcellularLocation>
</comment>
<dbReference type="InterPro" id="IPR055163">
    <property type="entry name" value="ALK/LTK-like_GRD"/>
</dbReference>
<organism evidence="17 18">
    <name type="scientific">Pararcticibacter amylolyticus</name>
    <dbReference type="NCBI Taxonomy" id="2173175"/>
    <lineage>
        <taxon>Bacteria</taxon>
        <taxon>Pseudomonadati</taxon>
        <taxon>Bacteroidota</taxon>
        <taxon>Sphingobacteriia</taxon>
        <taxon>Sphingobacteriales</taxon>
        <taxon>Sphingobacteriaceae</taxon>
        <taxon>Pararcticibacter</taxon>
    </lineage>
</organism>
<dbReference type="Proteomes" id="UP000245647">
    <property type="component" value="Unassembled WGS sequence"/>
</dbReference>
<keyword evidence="9" id="KW-0067">ATP-binding</keyword>
<feature type="domain" description="ALK/LTK-like glycine-rich" evidence="16">
    <location>
        <begin position="28"/>
        <end position="79"/>
    </location>
</feature>
<dbReference type="Pfam" id="PF12810">
    <property type="entry name" value="ALK_LTK_GRD"/>
    <property type="match status" value="1"/>
</dbReference>
<keyword evidence="15" id="KW-0325">Glycoprotein</keyword>
<evidence type="ECO:0000313" key="17">
    <source>
        <dbReference type="EMBL" id="PWG81579.1"/>
    </source>
</evidence>
<dbReference type="EC" id="2.7.10.1" evidence="2"/>
<accession>A0A2U2PK94</accession>
<dbReference type="GO" id="GO:0005524">
    <property type="term" value="F:ATP binding"/>
    <property type="evidence" value="ECO:0007669"/>
    <property type="project" value="UniProtKB-KW"/>
</dbReference>
<proteinExistence type="predicted"/>
<evidence type="ECO:0000256" key="14">
    <source>
        <dbReference type="ARBA" id="ARBA00023170"/>
    </source>
</evidence>
<keyword evidence="5" id="KW-0812">Transmembrane</keyword>
<evidence type="ECO:0000313" key="18">
    <source>
        <dbReference type="Proteomes" id="UP000245647"/>
    </source>
</evidence>
<keyword evidence="10" id="KW-1133">Transmembrane helix</keyword>